<dbReference type="RefSeq" id="WP_215503796.1">
    <property type="nucleotide sequence ID" value="NZ_CP076361.1"/>
</dbReference>
<name>A0A975PA47_9RHOB</name>
<dbReference type="CDD" id="cd07185">
    <property type="entry name" value="OmpA_C-like"/>
    <property type="match status" value="1"/>
</dbReference>
<accession>A0A975PA47</accession>
<dbReference type="InterPro" id="IPR036737">
    <property type="entry name" value="OmpA-like_sf"/>
</dbReference>
<organism evidence="3 4">
    <name type="scientific">Gemmobacter fulvus</name>
    <dbReference type="NCBI Taxonomy" id="2840474"/>
    <lineage>
        <taxon>Bacteria</taxon>
        <taxon>Pseudomonadati</taxon>
        <taxon>Pseudomonadota</taxon>
        <taxon>Alphaproteobacteria</taxon>
        <taxon>Rhodobacterales</taxon>
        <taxon>Paracoccaceae</taxon>
        <taxon>Gemmobacter</taxon>
    </lineage>
</organism>
<protein>
    <submittedName>
        <fullName evidence="3">OmpA family protein</fullName>
    </submittedName>
</protein>
<evidence type="ECO:0000259" key="2">
    <source>
        <dbReference type="PROSITE" id="PS51123"/>
    </source>
</evidence>
<reference evidence="3" key="1">
    <citation type="submission" date="2021-06" db="EMBL/GenBank/DDBJ databases">
        <title>Direct submission.</title>
        <authorList>
            <person name="Lee C.-S."/>
            <person name="Jin L."/>
        </authorList>
    </citation>
    <scope>NUCLEOTIDE SEQUENCE</scope>
    <source>
        <strain evidence="3">Con5</strain>
    </source>
</reference>
<dbReference type="Pfam" id="PF00691">
    <property type="entry name" value="OmpA"/>
    <property type="match status" value="1"/>
</dbReference>
<sequence length="288" mass="30168">MFPAPANATASSLEPMASYRLPIGPWGPEGVPSRLVEGTVEQTAWRIAAPLSTLDLMAPLRRQLQAEGWQVIYDCETAACGGYDFRYSLPLMTEPDMHVDLGDFRYLAAGKGAEVLSLMVSRSQVSGFVQMTRVSPEPSGGAVVPPQPADPVPGGPALYPTPAQGDFAVRLERAGSLVLEDLVFASGAGELAAGDYASLVALAGYLSDHPARRIALVGHTDASGGLPGNIALSEARASSVRKALIALGVAGDRIEAKGVGYLAPRASNLTPEGQTQNRRVEVMLTSTQ</sequence>
<dbReference type="PANTHER" id="PTHR30329">
    <property type="entry name" value="STATOR ELEMENT OF FLAGELLAR MOTOR COMPLEX"/>
    <property type="match status" value="1"/>
</dbReference>
<proteinExistence type="predicted"/>
<evidence type="ECO:0000256" key="1">
    <source>
        <dbReference type="PROSITE-ProRule" id="PRU00473"/>
    </source>
</evidence>
<dbReference type="AlphaFoldDB" id="A0A975PA47"/>
<dbReference type="PANTHER" id="PTHR30329:SF21">
    <property type="entry name" value="LIPOPROTEIN YIAD-RELATED"/>
    <property type="match status" value="1"/>
</dbReference>
<feature type="domain" description="OmpA-like" evidence="2">
    <location>
        <begin position="171"/>
        <end position="288"/>
    </location>
</feature>
<dbReference type="GO" id="GO:0016020">
    <property type="term" value="C:membrane"/>
    <property type="evidence" value="ECO:0007669"/>
    <property type="project" value="UniProtKB-UniRule"/>
</dbReference>
<dbReference type="Proteomes" id="UP000679352">
    <property type="component" value="Chromosome"/>
</dbReference>
<dbReference type="PRINTS" id="PR01023">
    <property type="entry name" value="NAFLGMOTY"/>
</dbReference>
<evidence type="ECO:0000313" key="4">
    <source>
        <dbReference type="Proteomes" id="UP000679352"/>
    </source>
</evidence>
<dbReference type="KEGG" id="gfu:KM031_06935"/>
<keyword evidence="1" id="KW-0472">Membrane</keyword>
<evidence type="ECO:0000313" key="3">
    <source>
        <dbReference type="EMBL" id="QWK91606.1"/>
    </source>
</evidence>
<dbReference type="Gene3D" id="3.30.1330.60">
    <property type="entry name" value="OmpA-like domain"/>
    <property type="match status" value="1"/>
</dbReference>
<dbReference type="PROSITE" id="PS51123">
    <property type="entry name" value="OMPA_2"/>
    <property type="match status" value="1"/>
</dbReference>
<gene>
    <name evidence="3" type="ORF">KM031_06935</name>
</gene>
<dbReference type="InterPro" id="IPR006665">
    <property type="entry name" value="OmpA-like"/>
</dbReference>
<keyword evidence="4" id="KW-1185">Reference proteome</keyword>
<dbReference type="EMBL" id="CP076361">
    <property type="protein sequence ID" value="QWK91606.1"/>
    <property type="molecule type" value="Genomic_DNA"/>
</dbReference>
<dbReference type="InterPro" id="IPR050330">
    <property type="entry name" value="Bact_OuterMem_StrucFunc"/>
</dbReference>
<dbReference type="SUPFAM" id="SSF103088">
    <property type="entry name" value="OmpA-like"/>
    <property type="match status" value="1"/>
</dbReference>